<keyword evidence="2 5" id="KW-0812">Transmembrane</keyword>
<proteinExistence type="predicted"/>
<name>A0ABT6XGB3_9GAMM</name>
<gene>
    <name evidence="7" type="ORF">QLQ15_09210</name>
</gene>
<dbReference type="InterPro" id="IPR002645">
    <property type="entry name" value="STAS_dom"/>
</dbReference>
<feature type="transmembrane region" description="Helical" evidence="5">
    <location>
        <begin position="85"/>
        <end position="105"/>
    </location>
</feature>
<feature type="transmembrane region" description="Helical" evidence="5">
    <location>
        <begin position="112"/>
        <end position="135"/>
    </location>
</feature>
<dbReference type="PROSITE" id="PS50801">
    <property type="entry name" value="STAS"/>
    <property type="match status" value="1"/>
</dbReference>
<keyword evidence="3 5" id="KW-1133">Transmembrane helix</keyword>
<feature type="transmembrane region" description="Helical" evidence="5">
    <location>
        <begin position="190"/>
        <end position="209"/>
    </location>
</feature>
<dbReference type="EMBL" id="JASGBI010000001">
    <property type="protein sequence ID" value="MDI9239086.1"/>
    <property type="molecule type" value="Genomic_DNA"/>
</dbReference>
<dbReference type="InterPro" id="IPR001902">
    <property type="entry name" value="SLC26A/SulP_fam"/>
</dbReference>
<sequence length="552" mass="58264">MQRAGPQRGDIVAGLTAAAVVIPKAMAYATIAGLPIEVGLYTAFVPMLVYALLGTSRPLSVSTTTTIAILTGAELTAVVPTADAGQLIVATATLTLMVGAILIVASLLRLGFVANFISLPVLVGFKAGIGVVIIVDQLPKLLGLHFEKGSFVQNIGEILRGLGHISWPTLAVGAGTIVALTLIERLRPRWPAPLIAVAAAIAGAGLLGWQSHGIDLVGTVPSGFPHLTLPDLTLAQQLWPGACGIALMSFTETIAVGRAFQASHEPLPRANRELLATGAGNLAGAFFGAMPSGGGMSQTAVNRRAGARTQMAQVVTAAATVATMLLLAPLIGLMPHATLAALVIVYSIGLIHPADFRDILRVRRTEFIWAVAAFAGVMLLGTLKGILVAIVVSLVALAHQAADPPVRVLGRKRGTHVYRGLTPEHPDDETFPGLLLLRVEGRLFFMNAERVAEKVRPLITEHRPDYVVFDLSGLFDLEYSALSALVDAERRYRAAGVQLVLVELNQDVLAMVRRSPLGDALGEQWMFQNLEIAVDRLQADAAGDARHVEPPT</sequence>
<dbReference type="InterPro" id="IPR011547">
    <property type="entry name" value="SLC26A/SulP_dom"/>
</dbReference>
<dbReference type="RefSeq" id="WP_283212493.1">
    <property type="nucleotide sequence ID" value="NZ_JASGBI010000001.1"/>
</dbReference>
<feature type="transmembrane region" description="Helical" evidence="5">
    <location>
        <begin position="165"/>
        <end position="183"/>
    </location>
</feature>
<feature type="transmembrane region" description="Helical" evidence="5">
    <location>
        <begin position="337"/>
        <end position="355"/>
    </location>
</feature>
<evidence type="ECO:0000256" key="1">
    <source>
        <dbReference type="ARBA" id="ARBA00004141"/>
    </source>
</evidence>
<accession>A0ABT6XGB3</accession>
<evidence type="ECO:0000313" key="8">
    <source>
        <dbReference type="Proteomes" id="UP001321580"/>
    </source>
</evidence>
<dbReference type="Proteomes" id="UP001321580">
    <property type="component" value="Unassembled WGS sequence"/>
</dbReference>
<reference evidence="7 8" key="1">
    <citation type="submission" date="2023-05" db="EMBL/GenBank/DDBJ databases">
        <title>Lysobacter sp. strain LF1 Genome sequencing and assembly.</title>
        <authorList>
            <person name="Jung Y."/>
        </authorList>
    </citation>
    <scope>NUCLEOTIDE SEQUENCE [LARGE SCALE GENOMIC DNA]</scope>
    <source>
        <strain evidence="7 8">LF1</strain>
    </source>
</reference>
<evidence type="ECO:0000313" key="7">
    <source>
        <dbReference type="EMBL" id="MDI9239086.1"/>
    </source>
</evidence>
<dbReference type="InterPro" id="IPR036513">
    <property type="entry name" value="STAS_dom_sf"/>
</dbReference>
<feature type="transmembrane region" description="Helical" evidence="5">
    <location>
        <begin position="367"/>
        <end position="397"/>
    </location>
</feature>
<dbReference type="Pfam" id="PF00916">
    <property type="entry name" value="Sulfate_transp"/>
    <property type="match status" value="1"/>
</dbReference>
<evidence type="ECO:0000256" key="4">
    <source>
        <dbReference type="ARBA" id="ARBA00023136"/>
    </source>
</evidence>
<dbReference type="PANTHER" id="PTHR11814">
    <property type="entry name" value="SULFATE TRANSPORTER"/>
    <property type="match status" value="1"/>
</dbReference>
<evidence type="ECO:0000259" key="6">
    <source>
        <dbReference type="PROSITE" id="PS50801"/>
    </source>
</evidence>
<evidence type="ECO:0000256" key="3">
    <source>
        <dbReference type="ARBA" id="ARBA00022989"/>
    </source>
</evidence>
<protein>
    <submittedName>
        <fullName evidence="7">SulP family inorganic anion transporter</fullName>
    </submittedName>
</protein>
<feature type="transmembrane region" description="Helical" evidence="5">
    <location>
        <begin position="238"/>
        <end position="260"/>
    </location>
</feature>
<evidence type="ECO:0000256" key="5">
    <source>
        <dbReference type="SAM" id="Phobius"/>
    </source>
</evidence>
<comment type="caution">
    <text evidence="7">The sequence shown here is derived from an EMBL/GenBank/DDBJ whole genome shotgun (WGS) entry which is preliminary data.</text>
</comment>
<evidence type="ECO:0000256" key="2">
    <source>
        <dbReference type="ARBA" id="ARBA00022692"/>
    </source>
</evidence>
<feature type="domain" description="STAS" evidence="6">
    <location>
        <begin position="424"/>
        <end position="537"/>
    </location>
</feature>
<comment type="subcellular location">
    <subcellularLocation>
        <location evidence="1">Membrane</location>
        <topology evidence="1">Multi-pass membrane protein</topology>
    </subcellularLocation>
</comment>
<keyword evidence="8" id="KW-1185">Reference proteome</keyword>
<dbReference type="Pfam" id="PF01740">
    <property type="entry name" value="STAS"/>
    <property type="match status" value="1"/>
</dbReference>
<organism evidence="7 8">
    <name type="scientific">Lysobacter stagni</name>
    <dbReference type="NCBI Taxonomy" id="3045172"/>
    <lineage>
        <taxon>Bacteria</taxon>
        <taxon>Pseudomonadati</taxon>
        <taxon>Pseudomonadota</taxon>
        <taxon>Gammaproteobacteria</taxon>
        <taxon>Lysobacterales</taxon>
        <taxon>Lysobacteraceae</taxon>
        <taxon>Lysobacter</taxon>
    </lineage>
</organism>
<feature type="transmembrane region" description="Helical" evidence="5">
    <location>
        <begin position="38"/>
        <end position="54"/>
    </location>
</feature>
<feature type="transmembrane region" description="Helical" evidence="5">
    <location>
        <begin position="311"/>
        <end position="331"/>
    </location>
</feature>
<dbReference type="CDD" id="cd07042">
    <property type="entry name" value="STAS_SulP_like_sulfate_transporter"/>
    <property type="match status" value="1"/>
</dbReference>
<keyword evidence="4 5" id="KW-0472">Membrane</keyword>
<dbReference type="SUPFAM" id="SSF52091">
    <property type="entry name" value="SpoIIaa-like"/>
    <property type="match status" value="1"/>
</dbReference>
<dbReference type="Gene3D" id="3.30.750.24">
    <property type="entry name" value="STAS domain"/>
    <property type="match status" value="1"/>
</dbReference>